<dbReference type="EMBL" id="CAICTM010000209">
    <property type="protein sequence ID" value="CAB9504835.1"/>
    <property type="molecule type" value="Genomic_DNA"/>
</dbReference>
<feature type="compositionally biased region" description="Acidic residues" evidence="1">
    <location>
        <begin position="326"/>
        <end position="341"/>
    </location>
</feature>
<dbReference type="InterPro" id="IPR038607">
    <property type="entry name" value="PhoD-like_sf"/>
</dbReference>
<dbReference type="InterPro" id="IPR052900">
    <property type="entry name" value="Phospholipid_Metab_Enz"/>
</dbReference>
<dbReference type="PANTHER" id="PTHR43606:SF2">
    <property type="entry name" value="ALKALINE PHOSPHATASE FAMILY PROTEIN (AFU_ORTHOLOGUE AFUA_5G03860)"/>
    <property type="match status" value="1"/>
</dbReference>
<comment type="caution">
    <text evidence="4">The sequence shown here is derived from an EMBL/GenBank/DDBJ whole genome shotgun (WGS) entry which is preliminary data.</text>
</comment>
<accession>A0A9N8HA15</accession>
<dbReference type="Gene3D" id="2.60.40.380">
    <property type="entry name" value="Purple acid phosphatase-like, N-terminal"/>
    <property type="match status" value="1"/>
</dbReference>
<reference evidence="4" key="1">
    <citation type="submission" date="2020-06" db="EMBL/GenBank/DDBJ databases">
        <authorList>
            <consortium name="Plant Systems Biology data submission"/>
        </authorList>
    </citation>
    <scope>NUCLEOTIDE SEQUENCE</scope>
    <source>
        <strain evidence="4">D6</strain>
    </source>
</reference>
<gene>
    <name evidence="4" type="ORF">SEMRO_210_G087660.1</name>
</gene>
<dbReference type="Proteomes" id="UP001153069">
    <property type="component" value="Unassembled WGS sequence"/>
</dbReference>
<evidence type="ECO:0000259" key="2">
    <source>
        <dbReference type="Pfam" id="PF09423"/>
    </source>
</evidence>
<dbReference type="CDD" id="cd07389">
    <property type="entry name" value="MPP_PhoD"/>
    <property type="match status" value="1"/>
</dbReference>
<keyword evidence="5" id="KW-1185">Reference proteome</keyword>
<evidence type="ECO:0000313" key="4">
    <source>
        <dbReference type="EMBL" id="CAB9504835.1"/>
    </source>
</evidence>
<proteinExistence type="predicted"/>
<dbReference type="SUPFAM" id="SSF56300">
    <property type="entry name" value="Metallo-dependent phosphatases"/>
    <property type="match status" value="1"/>
</dbReference>
<name>A0A9N8HA15_9STRA</name>
<dbReference type="Pfam" id="PF09423">
    <property type="entry name" value="PhoD"/>
    <property type="match status" value="1"/>
</dbReference>
<dbReference type="AlphaFoldDB" id="A0A9N8HA15"/>
<sequence>MVQLSTYSCSTLATVLVAILLYPYSRHNQRRVASARALQARYERLLQEPPVAESSSSPFFQHGVASFDPSSNQVILWTRVTDATLPSQLSVVWTLATDEAFSFVVDSSIATTTADQDYTVRVNINGGLQPYTFYYYKFTYCPSTGSSGCVDSITGRTKTAPAVPPASADAAAADAADVPAQAIFPQIRFATVSCATLQWGWFHAYEQIARRDDVDAVLHLGDYIYEHAPGEYGDIRDHEPPKRTVTLSDYRIRYAQYRREESLQKLHQQYPFITLWDDHEFVNNAWTFGSPEHDPETEGDYVDRKLAAVQAYREWLPFRERAEGESLDGDESYDDLVDNDDNNDRKRRLNEEESVSYPITPDLPFGVSRKLQYGNLIDIIVIDNRILHRDEQRGAFDGGNAMFLPSYYDTDHDMVGEEQKIWIKRNLKRSKAKWKILAQTVLLSPVSLAGLFSHSSEGWDGYHADRAELMDHIADNHIDNVVILAGDIHATIISDVPKEKTGDLQTWGDWLVRWPRAFLSKKYTSIAVEFVVTSVTSITLITENAGFIPFAEEIVDWLFAGPGLGINRHGQFIETLNWGYQIIDFQPEKVQADIYFTGDPKQEVDDRPDAKRYQRSYFSLDGDNFVQLSYEPTEPLDGGSQY</sequence>
<dbReference type="InterPro" id="IPR018946">
    <property type="entry name" value="PhoD-like_MPP"/>
</dbReference>
<evidence type="ECO:0000313" key="5">
    <source>
        <dbReference type="Proteomes" id="UP001153069"/>
    </source>
</evidence>
<feature type="domain" description="PhoD-like phosphatase metallophosphatase" evidence="2">
    <location>
        <begin position="189"/>
        <end position="593"/>
    </location>
</feature>
<dbReference type="OrthoDB" id="44589at2759"/>
<dbReference type="PANTHER" id="PTHR43606">
    <property type="entry name" value="PHOSPHATASE, PUTATIVE (AFU_ORTHOLOGUE AFUA_6G08710)-RELATED"/>
    <property type="match status" value="1"/>
</dbReference>
<evidence type="ECO:0000259" key="3">
    <source>
        <dbReference type="Pfam" id="PF16655"/>
    </source>
</evidence>
<dbReference type="InterPro" id="IPR029052">
    <property type="entry name" value="Metallo-depent_PP-like"/>
</dbReference>
<dbReference type="InterPro" id="IPR032093">
    <property type="entry name" value="PhoD_N"/>
</dbReference>
<feature type="domain" description="Phospholipase D N-terminal" evidence="3">
    <location>
        <begin position="62"/>
        <end position="159"/>
    </location>
</feature>
<dbReference type="Gene3D" id="3.60.21.70">
    <property type="entry name" value="PhoD-like phosphatase"/>
    <property type="match status" value="1"/>
</dbReference>
<protein>
    <submittedName>
        <fullName evidence="4">Alkaline phosphatase</fullName>
    </submittedName>
</protein>
<organism evidence="4 5">
    <name type="scientific">Seminavis robusta</name>
    <dbReference type="NCBI Taxonomy" id="568900"/>
    <lineage>
        <taxon>Eukaryota</taxon>
        <taxon>Sar</taxon>
        <taxon>Stramenopiles</taxon>
        <taxon>Ochrophyta</taxon>
        <taxon>Bacillariophyta</taxon>
        <taxon>Bacillariophyceae</taxon>
        <taxon>Bacillariophycidae</taxon>
        <taxon>Naviculales</taxon>
        <taxon>Naviculaceae</taxon>
        <taxon>Seminavis</taxon>
    </lineage>
</organism>
<evidence type="ECO:0000256" key="1">
    <source>
        <dbReference type="SAM" id="MobiDB-lite"/>
    </source>
</evidence>
<dbReference type="Pfam" id="PF16655">
    <property type="entry name" value="PhoD_N"/>
    <property type="match status" value="1"/>
</dbReference>
<feature type="region of interest" description="Disordered" evidence="1">
    <location>
        <begin position="326"/>
        <end position="353"/>
    </location>
</feature>